<proteinExistence type="predicted"/>
<protein>
    <recommendedName>
        <fullName evidence="1">DUF4139 domain-containing protein</fullName>
    </recommendedName>
</protein>
<dbReference type="STRING" id="318479.A0A3P7SRV3"/>
<dbReference type="Proteomes" id="UP000274756">
    <property type="component" value="Unassembled WGS sequence"/>
</dbReference>
<gene>
    <name evidence="2" type="ORF">DME_LOCUS7669</name>
</gene>
<dbReference type="OrthoDB" id="10068793at2759"/>
<dbReference type="Pfam" id="PF13598">
    <property type="entry name" value="DUF4139"/>
    <property type="match status" value="1"/>
</dbReference>
<sequence length="339" mass="37900">MESSETGEVKLCVSYQVTCCGWYPIYDIRVRSDILWSIDEILLTYRGCVYQNCDEDWVNASLKLSTAQPCLSGIMPELGSLQAIFHKPTPPPSVQPTHPFAMKCTHFGSTTPLNTGVSESVMSTIFDVPTRKTIFSGSGEHKITFALLDFDSVMVHQTIPNKNTNVYLVASAINDSPYPLLSGSASVYFDNSFIAQTRIKSVSPGERFQCSLGVDPAVKVEYKPAYKYSEQAGLISKSSLTFHEQKIIIKNTKKDKILLMLTEYVPKSTDERIKLISPELDVVEDKNMVGKILSVGRRINADNNLEWTLSIAGKAEANLLVKWSIDYPSTETIEYKEYF</sequence>
<feature type="domain" description="DUF4139" evidence="1">
    <location>
        <begin position="12"/>
        <end position="328"/>
    </location>
</feature>
<dbReference type="EMBL" id="UYYG01001162">
    <property type="protein sequence ID" value="VDN57696.1"/>
    <property type="molecule type" value="Genomic_DNA"/>
</dbReference>
<dbReference type="PANTHER" id="PTHR31005:SF8">
    <property type="entry name" value="DUF4139 DOMAIN-CONTAINING PROTEIN"/>
    <property type="match status" value="1"/>
</dbReference>
<dbReference type="InterPro" id="IPR011935">
    <property type="entry name" value="CHP02231"/>
</dbReference>
<accession>A0A3P7SRV3</accession>
<dbReference type="NCBIfam" id="TIGR02231">
    <property type="entry name" value="mucoidy inhibitor MuiA family protein"/>
    <property type="match status" value="1"/>
</dbReference>
<name>A0A3P7SRV3_DRAME</name>
<dbReference type="PANTHER" id="PTHR31005">
    <property type="entry name" value="DUF4139 DOMAIN-CONTAINING PROTEIN"/>
    <property type="match status" value="1"/>
</dbReference>
<dbReference type="AlphaFoldDB" id="A0A3P7SRV3"/>
<evidence type="ECO:0000259" key="1">
    <source>
        <dbReference type="Pfam" id="PF13598"/>
    </source>
</evidence>
<reference evidence="2 3" key="1">
    <citation type="submission" date="2018-11" db="EMBL/GenBank/DDBJ databases">
        <authorList>
            <consortium name="Pathogen Informatics"/>
        </authorList>
    </citation>
    <scope>NUCLEOTIDE SEQUENCE [LARGE SCALE GENOMIC DNA]</scope>
</reference>
<dbReference type="InterPro" id="IPR037291">
    <property type="entry name" value="DUF4139"/>
</dbReference>
<evidence type="ECO:0000313" key="2">
    <source>
        <dbReference type="EMBL" id="VDN57696.1"/>
    </source>
</evidence>
<evidence type="ECO:0000313" key="3">
    <source>
        <dbReference type="Proteomes" id="UP000274756"/>
    </source>
</evidence>
<organism evidence="2 3">
    <name type="scientific">Dracunculus medinensis</name>
    <name type="common">Guinea worm</name>
    <dbReference type="NCBI Taxonomy" id="318479"/>
    <lineage>
        <taxon>Eukaryota</taxon>
        <taxon>Metazoa</taxon>
        <taxon>Ecdysozoa</taxon>
        <taxon>Nematoda</taxon>
        <taxon>Chromadorea</taxon>
        <taxon>Rhabditida</taxon>
        <taxon>Spirurina</taxon>
        <taxon>Dracunculoidea</taxon>
        <taxon>Dracunculidae</taxon>
        <taxon>Dracunculus</taxon>
    </lineage>
</organism>
<keyword evidence="3" id="KW-1185">Reference proteome</keyword>